<dbReference type="InterPro" id="IPR044927">
    <property type="entry name" value="Endonuclea_NS_2"/>
</dbReference>
<keyword evidence="2" id="KW-0732">Signal</keyword>
<dbReference type="Gene3D" id="3.40.570.10">
    <property type="entry name" value="Extracellular Endonuclease, subunit A"/>
    <property type="match status" value="1"/>
</dbReference>
<feature type="domain" description="Type VII secretion system protein EssD-like" evidence="3">
    <location>
        <begin position="87"/>
        <end position="212"/>
    </location>
</feature>
<accession>A0A1H2Y021</accession>
<organism evidence="4 5">
    <name type="scientific">Acidaminococcus fermentans</name>
    <dbReference type="NCBI Taxonomy" id="905"/>
    <lineage>
        <taxon>Bacteria</taxon>
        <taxon>Bacillati</taxon>
        <taxon>Bacillota</taxon>
        <taxon>Negativicutes</taxon>
        <taxon>Acidaminococcales</taxon>
        <taxon>Acidaminococcaceae</taxon>
        <taxon>Acidaminococcus</taxon>
    </lineage>
</organism>
<feature type="region of interest" description="Disordered" evidence="1">
    <location>
        <begin position="25"/>
        <end position="47"/>
    </location>
</feature>
<protein>
    <submittedName>
        <fullName evidence="4">DNA-entry nuclease</fullName>
    </submittedName>
</protein>
<evidence type="ECO:0000256" key="1">
    <source>
        <dbReference type="SAM" id="MobiDB-lite"/>
    </source>
</evidence>
<dbReference type="InterPro" id="IPR044929">
    <property type="entry name" value="DNA/RNA_non-sp_Endonuclease_sf"/>
</dbReference>
<comment type="caution">
    <text evidence="4">The sequence shown here is derived from an EMBL/GenBank/DDBJ whole genome shotgun (WGS) entry which is preliminary data.</text>
</comment>
<dbReference type="Pfam" id="PF13930">
    <property type="entry name" value="Endonuclea_NS_2"/>
    <property type="match status" value="1"/>
</dbReference>
<evidence type="ECO:0000313" key="5">
    <source>
        <dbReference type="Proteomes" id="UP000182379"/>
    </source>
</evidence>
<sequence>MKKNTAFLAALLVSLSLVFTACGSSKPASNKKAPAKNSTKVTQQVGKNQPSFDLSSIPAFTNKPYVVLNHNVPDFPDKDKTRKSFERYSELDSLGRCGPAYANVGRETMPTQKRGPIGSVKPSGWQTVKYEGIDGKYLYNRCHLIGYQLTAENANPKNLITGTRYLNVTGMLPFENMVADYVKETNHHVLYRVTPIFQGNDLVARGVQMEAYSVEDKGAGVQFNVFVYNNQPGITIDYKTGKSKRA</sequence>
<evidence type="ECO:0000256" key="2">
    <source>
        <dbReference type="SAM" id="SignalP"/>
    </source>
</evidence>
<gene>
    <name evidence="4" type="ORF">SAMN05216495_1108</name>
</gene>
<name>A0A1H2Y021_ACIFE</name>
<reference evidence="4 5" key="1">
    <citation type="submission" date="2016-10" db="EMBL/GenBank/DDBJ databases">
        <authorList>
            <person name="Varghese N."/>
            <person name="Submissions S."/>
        </authorList>
    </citation>
    <scope>NUCLEOTIDE SEQUENCE [LARGE SCALE GENOMIC DNA]</scope>
    <source>
        <strain evidence="4 5">WCC6</strain>
    </source>
</reference>
<feature type="signal peptide" evidence="2">
    <location>
        <begin position="1"/>
        <end position="23"/>
    </location>
</feature>
<feature type="chain" id="PRO_5032450430" evidence="2">
    <location>
        <begin position="24"/>
        <end position="246"/>
    </location>
</feature>
<dbReference type="AlphaFoldDB" id="A0A1H2Y021"/>
<proteinExistence type="predicted"/>
<feature type="compositionally biased region" description="Low complexity" evidence="1">
    <location>
        <begin position="25"/>
        <end position="38"/>
    </location>
</feature>
<dbReference type="Proteomes" id="UP000182379">
    <property type="component" value="Unassembled WGS sequence"/>
</dbReference>
<dbReference type="RefSeq" id="WP_074706453.1">
    <property type="nucleotide sequence ID" value="NZ_FNOP01000010.1"/>
</dbReference>
<evidence type="ECO:0000313" key="4">
    <source>
        <dbReference type="EMBL" id="SDW98542.1"/>
    </source>
</evidence>
<evidence type="ECO:0000259" key="3">
    <source>
        <dbReference type="Pfam" id="PF13930"/>
    </source>
</evidence>
<dbReference type="PROSITE" id="PS51257">
    <property type="entry name" value="PROKAR_LIPOPROTEIN"/>
    <property type="match status" value="1"/>
</dbReference>
<dbReference type="EMBL" id="FNOP01000010">
    <property type="protein sequence ID" value="SDW98542.1"/>
    <property type="molecule type" value="Genomic_DNA"/>
</dbReference>